<evidence type="ECO:0000256" key="1">
    <source>
        <dbReference type="SAM" id="MobiDB-lite"/>
    </source>
</evidence>
<gene>
    <name evidence="2" type="ORF">AA309_10885</name>
</gene>
<evidence type="ECO:0000313" key="3">
    <source>
        <dbReference type="Proteomes" id="UP000035489"/>
    </source>
</evidence>
<feature type="region of interest" description="Disordered" evidence="1">
    <location>
        <begin position="1"/>
        <end position="22"/>
    </location>
</feature>
<name>A0A0H1RCY5_9HYPH</name>
<dbReference type="Proteomes" id="UP000035489">
    <property type="component" value="Unassembled WGS sequence"/>
</dbReference>
<dbReference type="AlphaFoldDB" id="A0A0H1RCY5"/>
<organism evidence="2 3">
    <name type="scientific">Microvirga vignae</name>
    <dbReference type="NCBI Taxonomy" id="1225564"/>
    <lineage>
        <taxon>Bacteria</taxon>
        <taxon>Pseudomonadati</taxon>
        <taxon>Pseudomonadota</taxon>
        <taxon>Alphaproteobacteria</taxon>
        <taxon>Hyphomicrobiales</taxon>
        <taxon>Methylobacteriaceae</taxon>
        <taxon>Microvirga</taxon>
    </lineage>
</organism>
<reference evidence="2 3" key="1">
    <citation type="submission" date="2015-05" db="EMBL/GenBank/DDBJ databases">
        <title>Draft genome sequence of Microvirga vignae strain BR3299, a novel nitrogen fixing bacteria isolated from Brazil semi-aired region.</title>
        <authorList>
            <person name="Zilli J.E."/>
            <person name="Passos S.R."/>
            <person name="Leite J."/>
            <person name="Baldani J.I."/>
            <person name="Xavier G.R."/>
            <person name="Rumjaneck N.G."/>
            <person name="Simoes-Araujo J.L."/>
        </authorList>
    </citation>
    <scope>NUCLEOTIDE SEQUENCE [LARGE SCALE GENOMIC DNA]</scope>
    <source>
        <strain evidence="2 3">BR3299</strain>
    </source>
</reference>
<keyword evidence="3" id="KW-1185">Reference proteome</keyword>
<dbReference type="PATRIC" id="fig|1225564.3.peg.2846"/>
<dbReference type="EMBL" id="LCYG01000023">
    <property type="protein sequence ID" value="KLK93070.1"/>
    <property type="molecule type" value="Genomic_DNA"/>
</dbReference>
<proteinExistence type="predicted"/>
<accession>A0A0H1RCY5</accession>
<evidence type="ECO:0000313" key="2">
    <source>
        <dbReference type="EMBL" id="KLK93070.1"/>
    </source>
</evidence>
<comment type="caution">
    <text evidence="2">The sequence shown here is derived from an EMBL/GenBank/DDBJ whole genome shotgun (WGS) entry which is preliminary data.</text>
</comment>
<sequence length="81" mass="8738">MTGVCADWPPADPSADVPERQSCGQTFDPLFLDILFDKKGFDGGSRIAAASLNHGRDISFHGVIGACCLKLFGHRALLYEL</sequence>
<protein>
    <submittedName>
        <fullName evidence="2">Uncharacterized protein</fullName>
    </submittedName>
</protein>